<reference evidence="2 3" key="1">
    <citation type="submission" date="2019-06" db="EMBL/GenBank/DDBJ databases">
        <title>Genomic Encyclopedia of Type Strains, Phase IV (KMG-V): Genome sequencing to study the core and pangenomes of soil and plant-associated prokaryotes.</title>
        <authorList>
            <person name="Whitman W."/>
        </authorList>
    </citation>
    <scope>NUCLEOTIDE SEQUENCE [LARGE SCALE GENOMIC DNA]</scope>
    <source>
        <strain evidence="2 3">BR 10556</strain>
    </source>
</reference>
<feature type="domain" description="BioF2-like acetyltransferase" evidence="1">
    <location>
        <begin position="184"/>
        <end position="327"/>
    </location>
</feature>
<name>A0A560JZ94_9BRAD</name>
<keyword evidence="3" id="KW-1185">Reference proteome</keyword>
<dbReference type="EMBL" id="VITW01000004">
    <property type="protein sequence ID" value="TWB76357.1"/>
    <property type="molecule type" value="Genomic_DNA"/>
</dbReference>
<dbReference type="STRING" id="1399419.A5906_27450"/>
<accession>A0A560JZ94</accession>
<evidence type="ECO:0000259" key="1">
    <source>
        <dbReference type="Pfam" id="PF13480"/>
    </source>
</evidence>
<protein>
    <submittedName>
        <fullName evidence="2">CelD/BcsL family acetyltransferase involved in cellulose biosynthesis</fullName>
    </submittedName>
</protein>
<dbReference type="GO" id="GO:0016740">
    <property type="term" value="F:transferase activity"/>
    <property type="evidence" value="ECO:0007669"/>
    <property type="project" value="UniProtKB-KW"/>
</dbReference>
<proteinExistence type="predicted"/>
<dbReference type="SUPFAM" id="SSF55729">
    <property type="entry name" value="Acyl-CoA N-acyltransferases (Nat)"/>
    <property type="match status" value="1"/>
</dbReference>
<dbReference type="Pfam" id="PF13480">
    <property type="entry name" value="Acetyltransf_6"/>
    <property type="match status" value="1"/>
</dbReference>
<organism evidence="2 3">
    <name type="scientific">Bradyrhizobium sacchari</name>
    <dbReference type="NCBI Taxonomy" id="1399419"/>
    <lineage>
        <taxon>Bacteria</taxon>
        <taxon>Pseudomonadati</taxon>
        <taxon>Pseudomonadota</taxon>
        <taxon>Alphaproteobacteria</taxon>
        <taxon>Hyphomicrobiales</taxon>
        <taxon>Nitrobacteraceae</taxon>
        <taxon>Bradyrhizobium</taxon>
    </lineage>
</organism>
<dbReference type="AlphaFoldDB" id="A0A560JZ94"/>
<comment type="caution">
    <text evidence="2">The sequence shown here is derived from an EMBL/GenBank/DDBJ whole genome shotgun (WGS) entry which is preliminary data.</text>
</comment>
<dbReference type="Proteomes" id="UP000315914">
    <property type="component" value="Unassembled WGS sequence"/>
</dbReference>
<dbReference type="InterPro" id="IPR016181">
    <property type="entry name" value="Acyl_CoA_acyltransferase"/>
</dbReference>
<dbReference type="InterPro" id="IPR038740">
    <property type="entry name" value="BioF2-like_GNAT_dom"/>
</dbReference>
<sequence length="379" mass="41755">MTFHRVEQPDGLGSSTSGIAVDFLRDWRQAAPRLNAGHRTAFQHGYWLGAWYEAFGDVAPLIAVISDAATGQDIAIVPMISHVRRGTRIVEFADLGICDNNAPILASDVDSAAVDAIGRALVEALRALPDRFDLLRLKKMPAQVGGKPNPLVSLGRVGSCSLNSNLVLVGDDFADYRASIGRLQLPRCWRVFSRLGNARFELATDIERAREFLDVMDQQQAERMRQLGLPFVLNDDVHARFYREVARQGVAEGYAVISALVCDRGIAATTFGVRYGATYLLLRMSHTGRTWANFSPGLLATERTMEALHAQGVRRFDLSIGNQDYKRRLGAGQVPLTDASVALSWRGLPLAWRDHAAQGLRRHPRLAALAARAMRKGTR</sequence>
<gene>
    <name evidence="2" type="ORF">FBZ95_104541</name>
</gene>
<evidence type="ECO:0000313" key="3">
    <source>
        <dbReference type="Proteomes" id="UP000315914"/>
    </source>
</evidence>
<evidence type="ECO:0000313" key="2">
    <source>
        <dbReference type="EMBL" id="TWB76357.1"/>
    </source>
</evidence>
<keyword evidence="2" id="KW-0808">Transferase</keyword>
<dbReference type="RefSeq" id="WP_080134857.1">
    <property type="nucleotide sequence ID" value="NZ_LWIG01000007.1"/>
</dbReference>